<dbReference type="EMBL" id="CP126218">
    <property type="protein sequence ID" value="WIA20303.1"/>
    <property type="molecule type" value="Genomic_DNA"/>
</dbReference>
<keyword evidence="2" id="KW-1185">Reference proteome</keyword>
<name>A0ABY8UI10_TETOB</name>
<sequence length="536" mass="55539">MGSRVIDISSKLLGGRRRNGLTPVEDRGCSSTSKVAAVFSLSQASPAACLASPVAALYSRLFIITAQGPSCKPNSYWAISPASNSAASNPALPFSYAASPQIAWTDAAGKAQIFQSWDVELSQRQDSSPEAPWAMPGPDLTPLRNTSEGLRKMLPFLLPHQYALLDNSTAVNLAPYNISMTAQGFKAFQPTTGCTFTWQIAAGSWAGFASNNSVTARPDPSKPGGWSSTMAHNLLCPAGAALQGKQCTMCNAAKNEPVKQLAEWLTASKRLSFMGWDLAGDFGAAAAADAAAAGIRSQGFVWQLLGSWNSSSVPLRPADDCSGTSRGPGPQAALTHFSDALDTNALLFSTVLATGRKRTPRQLPPQVLPREQETAGYSIIAQPGATPGTIRTTWFRDNTVKADCMLTALSGVITPQDSGICLLEFRVVGGGVLGAAAPAGSSCPAGFHTVRQGSSSSSSSSSSSGACVACGPGQVYDAAAGSCKPCSGQQAWQGWWGDVAACGSCSGRVGNGGIAGAGNWWCAGQRNLGWPTWNSA</sequence>
<evidence type="ECO:0000313" key="1">
    <source>
        <dbReference type="EMBL" id="WIA20303.1"/>
    </source>
</evidence>
<protein>
    <recommendedName>
        <fullName evidence="3">Tyrosine-protein kinase ephrin type A/B receptor-like domain-containing protein</fullName>
    </recommendedName>
</protein>
<dbReference type="Proteomes" id="UP001244341">
    <property type="component" value="Chromosome 11b"/>
</dbReference>
<proteinExistence type="predicted"/>
<organism evidence="1 2">
    <name type="scientific">Tetradesmus obliquus</name>
    <name type="common">Green alga</name>
    <name type="synonym">Acutodesmus obliquus</name>
    <dbReference type="NCBI Taxonomy" id="3088"/>
    <lineage>
        <taxon>Eukaryota</taxon>
        <taxon>Viridiplantae</taxon>
        <taxon>Chlorophyta</taxon>
        <taxon>core chlorophytes</taxon>
        <taxon>Chlorophyceae</taxon>
        <taxon>CS clade</taxon>
        <taxon>Sphaeropleales</taxon>
        <taxon>Scenedesmaceae</taxon>
        <taxon>Tetradesmus</taxon>
    </lineage>
</organism>
<evidence type="ECO:0000313" key="2">
    <source>
        <dbReference type="Proteomes" id="UP001244341"/>
    </source>
</evidence>
<accession>A0ABY8UI10</accession>
<evidence type="ECO:0008006" key="3">
    <source>
        <dbReference type="Google" id="ProtNLM"/>
    </source>
</evidence>
<gene>
    <name evidence="1" type="ORF">OEZ85_006135</name>
</gene>
<reference evidence="1 2" key="1">
    <citation type="submission" date="2023-05" db="EMBL/GenBank/DDBJ databases">
        <title>A 100% complete, gapless, phased diploid assembly of the Scenedesmus obliquus UTEX 3031 genome.</title>
        <authorList>
            <person name="Biondi T.C."/>
            <person name="Hanschen E.R."/>
            <person name="Kwon T."/>
            <person name="Eng W."/>
            <person name="Kruse C.P.S."/>
            <person name="Koehler S.I."/>
            <person name="Kunde Y."/>
            <person name="Gleasner C.D."/>
            <person name="You Mak K.T."/>
            <person name="Polle J."/>
            <person name="Hovde B.T."/>
            <person name="Starkenburg S.R."/>
        </authorList>
    </citation>
    <scope>NUCLEOTIDE SEQUENCE [LARGE SCALE GENOMIC DNA]</scope>
    <source>
        <strain evidence="1 2">DOE0152z</strain>
    </source>
</reference>